<dbReference type="AlphaFoldDB" id="A0ABD2PZU0"/>
<evidence type="ECO:0000313" key="2">
    <source>
        <dbReference type="Proteomes" id="UP001626550"/>
    </source>
</evidence>
<dbReference type="Proteomes" id="UP001626550">
    <property type="component" value="Unassembled WGS sequence"/>
</dbReference>
<keyword evidence="2" id="KW-1185">Reference proteome</keyword>
<accession>A0ABD2PZU0</accession>
<reference evidence="1 2" key="1">
    <citation type="submission" date="2024-11" db="EMBL/GenBank/DDBJ databases">
        <title>Adaptive evolution of stress response genes in parasites aligns with host niche diversity.</title>
        <authorList>
            <person name="Hahn C."/>
            <person name="Resl P."/>
        </authorList>
    </citation>
    <scope>NUCLEOTIDE SEQUENCE [LARGE SCALE GENOMIC DNA]</scope>
    <source>
        <strain evidence="1">EGGRZ-B1_66</strain>
        <tissue evidence="1">Body</tissue>
    </source>
</reference>
<comment type="caution">
    <text evidence="1">The sequence shown here is derived from an EMBL/GenBank/DDBJ whole genome shotgun (WGS) entry which is preliminary data.</text>
</comment>
<protein>
    <submittedName>
        <fullName evidence="1">Uncharacterized protein</fullName>
    </submittedName>
</protein>
<name>A0ABD2PZU0_9PLAT</name>
<dbReference type="EMBL" id="JBJKFK010001518">
    <property type="protein sequence ID" value="KAL3312874.1"/>
    <property type="molecule type" value="Genomic_DNA"/>
</dbReference>
<proteinExistence type="predicted"/>
<sequence>MTERHLFTNPYNDEDLIYETPSPTRNENISLFDRISKLSRHVSNQALEKVSVYRQKLLPNMSTDFAENVLSVPQLIKNCCHVVNVDFDDKLHQITCAKVDSNSLLYLSIAHLPFIFCLEVEPDLNPSALKVEHEAHGALIPLSFLVDTDNGNLFVIAKSYSKPGRILIKFVMTQNYLKKPLSSLFYDYDRYVAMALNLDGSLLLIFRNSDEQHQICHLSSDFSRKEFIFSIGHGIPQEGMSNIPLELAKLESKNHFWILYRTQSSNELMHIINHCSPEQKVDHLSCGNFQPIALCPYDKDRLLMLSQDRNVVYSIDQTKVIKTVFCSSQQEQILTLCSHFEATTLPDSELIAKHFGTLSYCYVITTARLIKLIL</sequence>
<evidence type="ECO:0000313" key="1">
    <source>
        <dbReference type="EMBL" id="KAL3312874.1"/>
    </source>
</evidence>
<gene>
    <name evidence="1" type="ORF">Ciccas_008526</name>
</gene>
<organism evidence="1 2">
    <name type="scientific">Cichlidogyrus casuarinus</name>
    <dbReference type="NCBI Taxonomy" id="1844966"/>
    <lineage>
        <taxon>Eukaryota</taxon>
        <taxon>Metazoa</taxon>
        <taxon>Spiralia</taxon>
        <taxon>Lophotrochozoa</taxon>
        <taxon>Platyhelminthes</taxon>
        <taxon>Monogenea</taxon>
        <taxon>Monopisthocotylea</taxon>
        <taxon>Dactylogyridea</taxon>
        <taxon>Ancyrocephalidae</taxon>
        <taxon>Cichlidogyrus</taxon>
    </lineage>
</organism>